<keyword evidence="6 9" id="KW-0255">Endonuclease</keyword>
<dbReference type="NCBIfam" id="TIGR00043">
    <property type="entry name" value="rRNA maturation RNase YbeY"/>
    <property type="match status" value="1"/>
</dbReference>
<evidence type="ECO:0000256" key="9">
    <source>
        <dbReference type="HAMAP-Rule" id="MF_00009"/>
    </source>
</evidence>
<evidence type="ECO:0000256" key="6">
    <source>
        <dbReference type="ARBA" id="ARBA00022759"/>
    </source>
</evidence>
<gene>
    <name evidence="9 10" type="primary">ybeY</name>
    <name evidence="10" type="ORF">K8V32_04715</name>
</gene>
<sequence>MAIEVLNETAFDIDIQRVMMLGKHLYNNLHIHPASELAVVFVDNDAMAQLHQDWMGLDGPTDVMSFPMDELRPGTQQQPAQGLLGDIVISPEVATEHAARGGHNVADEVALLVTHGLLHLLGYDHHDPEEKDEMFGLQNRLLQEFLGYAPPELQDEEA</sequence>
<dbReference type="PANTHER" id="PTHR46986:SF1">
    <property type="entry name" value="ENDORIBONUCLEASE YBEY, CHLOROPLASTIC"/>
    <property type="match status" value="1"/>
</dbReference>
<evidence type="ECO:0000256" key="3">
    <source>
        <dbReference type="ARBA" id="ARBA00022552"/>
    </source>
</evidence>
<dbReference type="InterPro" id="IPR020549">
    <property type="entry name" value="YbeY_CS"/>
</dbReference>
<keyword evidence="5 9" id="KW-0479">Metal-binding</keyword>
<evidence type="ECO:0000256" key="7">
    <source>
        <dbReference type="ARBA" id="ARBA00022801"/>
    </source>
</evidence>
<feature type="binding site" evidence="9">
    <location>
        <position position="115"/>
    </location>
    <ligand>
        <name>Zn(2+)</name>
        <dbReference type="ChEBI" id="CHEBI:29105"/>
        <note>catalytic</note>
    </ligand>
</feature>
<evidence type="ECO:0000256" key="1">
    <source>
        <dbReference type="ARBA" id="ARBA00010875"/>
    </source>
</evidence>
<dbReference type="Gene3D" id="3.40.390.30">
    <property type="entry name" value="Metalloproteases ('zincins'), catalytic domain"/>
    <property type="match status" value="1"/>
</dbReference>
<dbReference type="GO" id="GO:0006364">
    <property type="term" value="P:rRNA processing"/>
    <property type="evidence" value="ECO:0007669"/>
    <property type="project" value="UniProtKB-UniRule"/>
</dbReference>
<comment type="similarity">
    <text evidence="1 9">Belongs to the endoribonuclease YbeY family.</text>
</comment>
<feature type="binding site" evidence="9">
    <location>
        <position position="125"/>
    </location>
    <ligand>
        <name>Zn(2+)</name>
        <dbReference type="ChEBI" id="CHEBI:29105"/>
        <note>catalytic</note>
    </ligand>
</feature>
<evidence type="ECO:0000313" key="10">
    <source>
        <dbReference type="EMBL" id="HJF14092.1"/>
    </source>
</evidence>
<dbReference type="GO" id="GO:0004521">
    <property type="term" value="F:RNA endonuclease activity"/>
    <property type="evidence" value="ECO:0007669"/>
    <property type="project" value="UniProtKB-UniRule"/>
</dbReference>
<dbReference type="PROSITE" id="PS01306">
    <property type="entry name" value="UPF0054"/>
    <property type="match status" value="1"/>
</dbReference>
<reference evidence="10" key="2">
    <citation type="submission" date="2021-09" db="EMBL/GenBank/DDBJ databases">
        <authorList>
            <person name="Gilroy R."/>
        </authorList>
    </citation>
    <scope>NUCLEOTIDE SEQUENCE</scope>
    <source>
        <strain evidence="10">ChiHjej13B12-14962</strain>
    </source>
</reference>
<evidence type="ECO:0000256" key="5">
    <source>
        <dbReference type="ARBA" id="ARBA00022723"/>
    </source>
</evidence>
<dbReference type="EMBL" id="DYXC01000061">
    <property type="protein sequence ID" value="HJF14092.1"/>
    <property type="molecule type" value="Genomic_DNA"/>
</dbReference>
<organism evidence="10 11">
    <name type="scientific">Enteractinococcus helveticum</name>
    <dbReference type="NCBI Taxonomy" id="1837282"/>
    <lineage>
        <taxon>Bacteria</taxon>
        <taxon>Bacillati</taxon>
        <taxon>Actinomycetota</taxon>
        <taxon>Actinomycetes</taxon>
        <taxon>Micrococcales</taxon>
        <taxon>Micrococcaceae</taxon>
    </lineage>
</organism>
<evidence type="ECO:0000313" key="11">
    <source>
        <dbReference type="Proteomes" id="UP000703315"/>
    </source>
</evidence>
<comment type="function">
    <text evidence="9">Single strand-specific metallo-endoribonuclease involved in late-stage 70S ribosome quality control and in maturation of the 3' terminus of the 16S rRNA.</text>
</comment>
<dbReference type="RefSeq" id="WP_303903641.1">
    <property type="nucleotide sequence ID" value="NZ_DYXC01000061.1"/>
</dbReference>
<keyword evidence="4 9" id="KW-0540">Nuclease</keyword>
<dbReference type="InterPro" id="IPR023091">
    <property type="entry name" value="MetalPrtase_cat_dom_sf_prd"/>
</dbReference>
<dbReference type="EC" id="3.1.-.-" evidence="9"/>
<dbReference type="GO" id="GO:0008270">
    <property type="term" value="F:zinc ion binding"/>
    <property type="evidence" value="ECO:0007669"/>
    <property type="project" value="UniProtKB-UniRule"/>
</dbReference>
<protein>
    <recommendedName>
        <fullName evidence="9">Endoribonuclease YbeY</fullName>
        <ecNumber evidence="9">3.1.-.-</ecNumber>
    </recommendedName>
</protein>
<evidence type="ECO:0000256" key="2">
    <source>
        <dbReference type="ARBA" id="ARBA00022517"/>
    </source>
</evidence>
<dbReference type="GO" id="GO:0004222">
    <property type="term" value="F:metalloendopeptidase activity"/>
    <property type="evidence" value="ECO:0007669"/>
    <property type="project" value="InterPro"/>
</dbReference>
<dbReference type="AlphaFoldDB" id="A0A921K719"/>
<keyword evidence="3 9" id="KW-0698">rRNA processing</keyword>
<dbReference type="PANTHER" id="PTHR46986">
    <property type="entry name" value="ENDORIBONUCLEASE YBEY, CHLOROPLASTIC"/>
    <property type="match status" value="1"/>
</dbReference>
<dbReference type="Proteomes" id="UP000703315">
    <property type="component" value="Unassembled WGS sequence"/>
</dbReference>
<dbReference type="SUPFAM" id="SSF55486">
    <property type="entry name" value="Metalloproteases ('zincins'), catalytic domain"/>
    <property type="match status" value="1"/>
</dbReference>
<dbReference type="Pfam" id="PF02130">
    <property type="entry name" value="YbeY"/>
    <property type="match status" value="1"/>
</dbReference>
<name>A0A921K719_9MICC</name>
<evidence type="ECO:0000256" key="8">
    <source>
        <dbReference type="ARBA" id="ARBA00022833"/>
    </source>
</evidence>
<comment type="caution">
    <text evidence="10">The sequence shown here is derived from an EMBL/GenBank/DDBJ whole genome shotgun (WGS) entry which is preliminary data.</text>
</comment>
<comment type="cofactor">
    <cofactor evidence="9">
        <name>Zn(2+)</name>
        <dbReference type="ChEBI" id="CHEBI:29105"/>
    </cofactor>
    <text evidence="9">Binds 1 zinc ion.</text>
</comment>
<accession>A0A921K719</accession>
<keyword evidence="9" id="KW-0963">Cytoplasm</keyword>
<dbReference type="GO" id="GO:0005737">
    <property type="term" value="C:cytoplasm"/>
    <property type="evidence" value="ECO:0007669"/>
    <property type="project" value="UniProtKB-SubCell"/>
</dbReference>
<proteinExistence type="inferred from homology"/>
<keyword evidence="8 9" id="KW-0862">Zinc</keyword>
<dbReference type="HAMAP" id="MF_00009">
    <property type="entry name" value="Endoribonucl_YbeY"/>
    <property type="match status" value="1"/>
</dbReference>
<evidence type="ECO:0000256" key="4">
    <source>
        <dbReference type="ARBA" id="ARBA00022722"/>
    </source>
</evidence>
<dbReference type="InterPro" id="IPR002036">
    <property type="entry name" value="YbeY"/>
</dbReference>
<comment type="subcellular location">
    <subcellularLocation>
        <location evidence="9">Cytoplasm</location>
    </subcellularLocation>
</comment>
<feature type="binding site" evidence="9">
    <location>
        <position position="119"/>
    </location>
    <ligand>
        <name>Zn(2+)</name>
        <dbReference type="ChEBI" id="CHEBI:29105"/>
        <note>catalytic</note>
    </ligand>
</feature>
<keyword evidence="2 9" id="KW-0690">Ribosome biogenesis</keyword>
<reference evidence="10" key="1">
    <citation type="journal article" date="2021" name="PeerJ">
        <title>Extensive microbial diversity within the chicken gut microbiome revealed by metagenomics and culture.</title>
        <authorList>
            <person name="Gilroy R."/>
            <person name="Ravi A."/>
            <person name="Getino M."/>
            <person name="Pursley I."/>
            <person name="Horton D.L."/>
            <person name="Alikhan N.F."/>
            <person name="Baker D."/>
            <person name="Gharbi K."/>
            <person name="Hall N."/>
            <person name="Watson M."/>
            <person name="Adriaenssens E.M."/>
            <person name="Foster-Nyarko E."/>
            <person name="Jarju S."/>
            <person name="Secka A."/>
            <person name="Antonio M."/>
            <person name="Oren A."/>
            <person name="Chaudhuri R.R."/>
            <person name="La Ragione R."/>
            <person name="Hildebrand F."/>
            <person name="Pallen M.J."/>
        </authorList>
    </citation>
    <scope>NUCLEOTIDE SEQUENCE</scope>
    <source>
        <strain evidence="10">ChiHjej13B12-14962</strain>
    </source>
</reference>
<keyword evidence="7 9" id="KW-0378">Hydrolase</keyword>